<dbReference type="AlphaFoldDB" id="A0A1R1PJE3"/>
<gene>
    <name evidence="2" type="ORF">AX774_g5481</name>
</gene>
<name>A0A1R1PJE3_ZANCU</name>
<dbReference type="Proteomes" id="UP000188320">
    <property type="component" value="Unassembled WGS sequence"/>
</dbReference>
<evidence type="ECO:0000313" key="2">
    <source>
        <dbReference type="EMBL" id="OMH81067.1"/>
    </source>
</evidence>
<organism evidence="2 3">
    <name type="scientific">Zancudomyces culisetae</name>
    <name type="common">Gut fungus</name>
    <name type="synonym">Smittium culisetae</name>
    <dbReference type="NCBI Taxonomy" id="1213189"/>
    <lineage>
        <taxon>Eukaryota</taxon>
        <taxon>Fungi</taxon>
        <taxon>Fungi incertae sedis</taxon>
        <taxon>Zoopagomycota</taxon>
        <taxon>Kickxellomycotina</taxon>
        <taxon>Harpellomycetes</taxon>
        <taxon>Harpellales</taxon>
        <taxon>Legeriomycetaceae</taxon>
        <taxon>Zancudomyces</taxon>
    </lineage>
</organism>
<proteinExistence type="predicted"/>
<keyword evidence="3" id="KW-1185">Reference proteome</keyword>
<accession>A0A1R1PJE3</accession>
<evidence type="ECO:0000313" key="3">
    <source>
        <dbReference type="Proteomes" id="UP000188320"/>
    </source>
</evidence>
<feature type="region of interest" description="Disordered" evidence="1">
    <location>
        <begin position="357"/>
        <end position="381"/>
    </location>
</feature>
<feature type="compositionally biased region" description="Polar residues" evidence="1">
    <location>
        <begin position="357"/>
        <end position="372"/>
    </location>
</feature>
<sequence>MDKPREMYEKLQLINQNLEDIKRLKFPFSTLGNKEKVTKKGGLKARRVSVHCTTEAVCERRYERRYTNIPAVFACDGADDGSGSSSSGSCDNGGATIYQGKQRLMTSKSVLYPSKTLGKFEDSLESIVSYDRVAGIGLDDNGLHSEDNKQTFYEKNVTVGFDNLAHQTGTKLNSSKSYSFTLEAQDSLFVPKDVPKHGPFSHKRSHLSSLHNTRSIINHSSFPHQRSVSTAEEQFHLNTSQKLEYPSVSREFTLSARTLSSSTPQKIDSMLVESLDTLKALELEVESNFSTLNNRADTAISAFRRNSLCKIDESNRVMFLNPKSPKLGPQLSYLPLDAELSMGSRFRDQRLVSNRGLNNKQSSKNCHSNDTPRVSPRVKQRPSSVFFSSTISEPEYTFSIDNNLLST</sequence>
<reference evidence="3" key="1">
    <citation type="submission" date="2017-01" db="EMBL/GenBank/DDBJ databases">
        <authorList>
            <person name="Wang Y."/>
            <person name="White M."/>
            <person name="Kvist S."/>
            <person name="Moncalvo J.-M."/>
        </authorList>
    </citation>
    <scope>NUCLEOTIDE SEQUENCE [LARGE SCALE GENOMIC DNA]</scope>
    <source>
        <strain evidence="3">COL-18-3</strain>
    </source>
</reference>
<dbReference type="EMBL" id="LSSK01000993">
    <property type="protein sequence ID" value="OMH81067.1"/>
    <property type="molecule type" value="Genomic_DNA"/>
</dbReference>
<evidence type="ECO:0000256" key="1">
    <source>
        <dbReference type="SAM" id="MobiDB-lite"/>
    </source>
</evidence>
<protein>
    <submittedName>
        <fullName evidence="2">Uncharacterized protein</fullName>
    </submittedName>
</protein>
<comment type="caution">
    <text evidence="2">The sequence shown here is derived from an EMBL/GenBank/DDBJ whole genome shotgun (WGS) entry which is preliminary data.</text>
</comment>